<evidence type="ECO:0000313" key="2">
    <source>
        <dbReference type="EMBL" id="TYP97139.1"/>
    </source>
</evidence>
<dbReference type="Proteomes" id="UP000325105">
    <property type="component" value="Unassembled WGS sequence"/>
</dbReference>
<dbReference type="InterPro" id="IPR016786">
    <property type="entry name" value="YdeI_bac"/>
</dbReference>
<dbReference type="InterPro" id="IPR014922">
    <property type="entry name" value="YdhG-like"/>
</dbReference>
<keyword evidence="3" id="KW-1185">Reference proteome</keyword>
<dbReference type="AlphaFoldDB" id="A0A5S5DR64"/>
<dbReference type="Pfam" id="PF08818">
    <property type="entry name" value="DUF1801"/>
    <property type="match status" value="1"/>
</dbReference>
<name>A0A5S5DR64_9SPHI</name>
<gene>
    <name evidence="2" type="ORF">BC792_10365</name>
</gene>
<dbReference type="Pfam" id="PF13376">
    <property type="entry name" value="OmdA"/>
    <property type="match status" value="1"/>
</dbReference>
<feature type="domain" description="YdhG-like" evidence="1">
    <location>
        <begin position="19"/>
        <end position="117"/>
    </location>
</feature>
<protein>
    <submittedName>
        <fullName evidence="2">Uncharacterized protein YdeI (YjbR/CyaY-like superfamily)</fullName>
    </submittedName>
</protein>
<accession>A0A5S5DR64</accession>
<dbReference type="EMBL" id="VNHX01000003">
    <property type="protein sequence ID" value="TYP97139.1"/>
    <property type="molecule type" value="Genomic_DNA"/>
</dbReference>
<evidence type="ECO:0000259" key="1">
    <source>
        <dbReference type="Pfam" id="PF08818"/>
    </source>
</evidence>
<dbReference type="PIRSF" id="PIRSF021308">
    <property type="entry name" value="UCP021308"/>
    <property type="match status" value="1"/>
</dbReference>
<reference evidence="2 3" key="1">
    <citation type="submission" date="2019-07" db="EMBL/GenBank/DDBJ databases">
        <title>Genomic Encyclopedia of Archaeal and Bacterial Type Strains, Phase II (KMG-II): from individual species to whole genera.</title>
        <authorList>
            <person name="Goeker M."/>
        </authorList>
    </citation>
    <scope>NUCLEOTIDE SEQUENCE [LARGE SCALE GENOMIC DNA]</scope>
    <source>
        <strain evidence="2 3">DSM 18850</strain>
    </source>
</reference>
<comment type="caution">
    <text evidence="2">The sequence shown here is derived from an EMBL/GenBank/DDBJ whole genome shotgun (WGS) entry which is preliminary data.</text>
</comment>
<dbReference type="SUPFAM" id="SSF159888">
    <property type="entry name" value="YdhG-like"/>
    <property type="match status" value="1"/>
</dbReference>
<sequence>MHVMADPRVDEFLHKAGRWQKEMSLLRDIVAGIEELREDYKWMHPCYTFNGKNVVLIHDFKAYCALLFHKGALLSDPEGILIQQTENVQAARQLRFTSLDQIEEQRYVIESFIRQAIDVERSGKTVVLKKTSDYTVPEEFQRRLDESDMLREAFAKLTPGRQRAYLFYFSTAKQPTTRESRIDKYIPKILDGKGLDD</sequence>
<dbReference type="Gene3D" id="3.90.1150.200">
    <property type="match status" value="1"/>
</dbReference>
<evidence type="ECO:0000313" key="3">
    <source>
        <dbReference type="Proteomes" id="UP000325105"/>
    </source>
</evidence>
<proteinExistence type="predicted"/>
<organism evidence="2 3">
    <name type="scientific">Sphingobacterium allocomposti</name>
    <dbReference type="NCBI Taxonomy" id="415956"/>
    <lineage>
        <taxon>Bacteria</taxon>
        <taxon>Pseudomonadati</taxon>
        <taxon>Bacteroidota</taxon>
        <taxon>Sphingobacteriia</taxon>
        <taxon>Sphingobacteriales</taxon>
        <taxon>Sphingobacteriaceae</taxon>
        <taxon>Sphingobacterium</taxon>
    </lineage>
</organism>